<dbReference type="RefSeq" id="WP_405507188.1">
    <property type="nucleotide sequence ID" value="NZ_CP108341.1"/>
</dbReference>
<proteinExistence type="predicted"/>
<dbReference type="EMBL" id="CP108341">
    <property type="protein sequence ID" value="WTW29457.1"/>
    <property type="molecule type" value="Genomic_DNA"/>
</dbReference>
<protein>
    <submittedName>
        <fullName evidence="1">Uncharacterized protein</fullName>
    </submittedName>
</protein>
<reference evidence="1 2" key="1">
    <citation type="submission" date="2022-10" db="EMBL/GenBank/DDBJ databases">
        <title>The complete genomes of actinobacterial strains from the NBC collection.</title>
        <authorList>
            <person name="Joergensen T.S."/>
            <person name="Alvarez Arevalo M."/>
            <person name="Sterndorff E.B."/>
            <person name="Faurdal D."/>
            <person name="Vuksanovic O."/>
            <person name="Mourched A.-S."/>
            <person name="Charusanti P."/>
            <person name="Shaw S."/>
            <person name="Blin K."/>
            <person name="Weber T."/>
        </authorList>
    </citation>
    <scope>NUCLEOTIDE SEQUENCE [LARGE SCALE GENOMIC DNA]</scope>
    <source>
        <strain evidence="1 2">NBC_00017</strain>
    </source>
</reference>
<keyword evidence="2" id="KW-1185">Reference proteome</keyword>
<evidence type="ECO:0000313" key="2">
    <source>
        <dbReference type="Proteomes" id="UP001621512"/>
    </source>
</evidence>
<dbReference type="Gene3D" id="3.30.559.10">
    <property type="entry name" value="Chloramphenicol acetyltransferase-like domain"/>
    <property type="match status" value="1"/>
</dbReference>
<organism evidence="1 2">
    <name type="scientific">Streptomyces purpurascens</name>
    <dbReference type="NCBI Taxonomy" id="1924"/>
    <lineage>
        <taxon>Bacteria</taxon>
        <taxon>Bacillati</taxon>
        <taxon>Actinomycetota</taxon>
        <taxon>Actinomycetes</taxon>
        <taxon>Kitasatosporales</taxon>
        <taxon>Streptomycetaceae</taxon>
        <taxon>Streptomyces</taxon>
    </lineage>
</organism>
<dbReference type="SUPFAM" id="SSF52777">
    <property type="entry name" value="CoA-dependent acyltransferases"/>
    <property type="match status" value="2"/>
</dbReference>
<accession>A0ABZ1MQS9</accession>
<dbReference type="Proteomes" id="UP001621512">
    <property type="component" value="Chromosome"/>
</dbReference>
<dbReference type="InterPro" id="IPR023213">
    <property type="entry name" value="CAT-like_dom_sf"/>
</dbReference>
<name>A0ABZ1MQS9_STREF</name>
<gene>
    <name evidence="1" type="ORF">OHU35_26840</name>
</gene>
<evidence type="ECO:0000313" key="1">
    <source>
        <dbReference type="EMBL" id="WTW29457.1"/>
    </source>
</evidence>
<sequence>MSGGERERTPVDRVRRLSDTEATFAYTHALMGGRGGLTTSFTMNGVFSPERVEAAVELWLRRLPLLSLRIEDTGGGELWFRQGTPGPSAGERLWGLRVGRAAEGATRFSLSLHPAICDGHSVGRLVRPLLDALFGVPGACAGKEDLPPDTDELTYESGGVCGVCVPGPARRAVTSYGEGAGPGHGRGRSAGVVRESGGGVTLAIGPYETRRLRDWCGARRLTVSGFLATVLADAFARESGRREVTVATAVSLRRRYAERALISEPGCVLGVVRARLRAGGAGRDAVDAGGDLVGRARGHAEVLCSAGRDWRPERRAHTAIRRAVERETEGGGPELRVTDAGSVDTALGPHAGRVTGFRTVAARGDGALDGTLHLSSFKGALTVGLAVGGPWAAVAERELNDAMLLHNRR</sequence>
<dbReference type="Gene3D" id="3.30.559.30">
    <property type="entry name" value="Nonribosomal peptide synthetase, condensation domain"/>
    <property type="match status" value="1"/>
</dbReference>